<evidence type="ECO:0000313" key="4">
    <source>
        <dbReference type="Proteomes" id="UP000031843"/>
    </source>
</evidence>
<evidence type="ECO:0000313" key="3">
    <source>
        <dbReference type="EMBL" id="QOT76530.1"/>
    </source>
</evidence>
<dbReference type="EMBL" id="CP062803">
    <property type="protein sequence ID" value="QOT76530.1"/>
    <property type="molecule type" value="Genomic_DNA"/>
</dbReference>
<evidence type="ECO:0000313" key="2">
    <source>
        <dbReference type="EMBL" id="AJG21583.1"/>
    </source>
</evidence>
<dbReference type="GeneID" id="98403383"/>
<organism evidence="2 4">
    <name type="scientific">Cupriavidus basilensis</name>
    <dbReference type="NCBI Taxonomy" id="68895"/>
    <lineage>
        <taxon>Bacteria</taxon>
        <taxon>Pseudomonadati</taxon>
        <taxon>Pseudomonadota</taxon>
        <taxon>Betaproteobacteria</taxon>
        <taxon>Burkholderiales</taxon>
        <taxon>Burkholderiaceae</taxon>
        <taxon>Cupriavidus</taxon>
    </lineage>
</organism>
<dbReference type="Proteomes" id="UP000397656">
    <property type="component" value="Chromosome 1"/>
</dbReference>
<evidence type="ECO:0000256" key="1">
    <source>
        <dbReference type="SAM" id="MobiDB-lite"/>
    </source>
</evidence>
<sequence length="137" mass="16399">MTDHPRFTLNRSLVVLVPQQPFFEWIMAVDIDPVATLTLEHVREDQSVFLVPDDVSTTSEALQWVEQRWRGLFEFMLGEWFDESLWPQTLTLQQFRDWFTVQHHSMVFDMAPDTPIEHEDWEDEDEDDDETGLRHLH</sequence>
<reference evidence="2 4" key="1">
    <citation type="journal article" date="2015" name="Genome Announc.">
        <title>Complete Genome Sequence of Cupriavidus basilensis 4G11, Isolated from the Oak Ridge Field Research Center Site.</title>
        <authorList>
            <person name="Ray J."/>
            <person name="Waters R.J."/>
            <person name="Skerker J.M."/>
            <person name="Kuehl J.V."/>
            <person name="Price M.N."/>
            <person name="Huang J."/>
            <person name="Chakraborty R."/>
            <person name="Arkin A.P."/>
            <person name="Deutschbauer A."/>
        </authorList>
    </citation>
    <scope>NUCLEOTIDE SEQUENCE [LARGE SCALE GENOMIC DNA]</scope>
    <source>
        <strain evidence="2">4G11</strain>
    </source>
</reference>
<protein>
    <recommendedName>
        <fullName evidence="6">VacJ</fullName>
    </recommendedName>
</protein>
<reference evidence="3 5" key="2">
    <citation type="submission" date="2020-10" db="EMBL/GenBank/DDBJ databases">
        <title>Complete genome sequence of Cupriavidus basilensis CCUG 49340T.</title>
        <authorList>
            <person name="Salva-Serra F."/>
            <person name="Donoso R.A."/>
            <person name="Cho K.H."/>
            <person name="Yoo J.A."/>
            <person name="Lee K."/>
            <person name="Yoon S.-H."/>
            <person name="Perez-Pantoja D."/>
            <person name="Moore E.R.B."/>
        </authorList>
    </citation>
    <scope>NUCLEOTIDE SEQUENCE [LARGE SCALE GENOMIC DNA]</scope>
    <source>
        <strain evidence="5">CCUG 49340</strain>
        <strain evidence="3">DSM 11853</strain>
    </source>
</reference>
<dbReference type="OrthoDB" id="5431733at2"/>
<dbReference type="AlphaFoldDB" id="A0A0C4YFC2"/>
<evidence type="ECO:0008006" key="6">
    <source>
        <dbReference type="Google" id="ProtNLM"/>
    </source>
</evidence>
<evidence type="ECO:0000313" key="5">
    <source>
        <dbReference type="Proteomes" id="UP000397656"/>
    </source>
</evidence>
<accession>A0A0C4YFC2</accession>
<gene>
    <name evidence="3" type="ORF">F7R26_020875</name>
    <name evidence="2" type="ORF">RR42_m4236</name>
</gene>
<proteinExistence type="predicted"/>
<dbReference type="KEGG" id="cbw:RR42_m4236"/>
<feature type="region of interest" description="Disordered" evidence="1">
    <location>
        <begin position="117"/>
        <end position="137"/>
    </location>
</feature>
<name>A0A0C4YFC2_9BURK</name>
<dbReference type="STRING" id="68895.RR42_m4236"/>
<dbReference type="EMBL" id="CP010536">
    <property type="protein sequence ID" value="AJG21583.1"/>
    <property type="molecule type" value="Genomic_DNA"/>
</dbReference>
<feature type="compositionally biased region" description="Acidic residues" evidence="1">
    <location>
        <begin position="119"/>
        <end position="130"/>
    </location>
</feature>
<dbReference type="Proteomes" id="UP000031843">
    <property type="component" value="Chromosome main"/>
</dbReference>
<keyword evidence="4" id="KW-1185">Reference proteome</keyword>
<dbReference type="RefSeq" id="WP_043352493.1">
    <property type="nucleotide sequence ID" value="NZ_CP010536.1"/>
</dbReference>